<evidence type="ECO:0000313" key="1">
    <source>
        <dbReference type="EMBL" id="RZF37118.1"/>
    </source>
</evidence>
<name>A0A482WUH7_LAOST</name>
<proteinExistence type="predicted"/>
<sequence>MTEQQTSFLDAIHKIPGDTPGEKYKKIAELVSVVKKGVPVSHLIKNPDVPSLLGPYFKVEAARILNNRQMIADALKSEDNSVIQKALHIKSFFDGSDGEFTNPDYFSKHLIPHVSLNTRLEIIKNLSYHLRKPELAEEFFARFHLLYGIDQAMPLLLACRSEFTHKTLIEKNIVLSHKMMKLFYRKDPNLVIRHIKHARKNELLKTRNILQLNLIDYADIIVKFIKVDIESFVEIVESYDGNNLNLKFSKNLGRLFMKIGLKYLLNKPKLYINMIPLEVIDVETMRLIFPNLLPNKKEHFDTNQLLYVLKYFPKSEKFMLLEKSYASRYNRKLLDDTDIMTPELMLLLPDMERIKQAKIMMDKNSDTTYYTHSWRCYYKPCEVIPLIKDDIKKASEIEKRCALLSELIYCCKVNKDSDMLLEVLKYFNERHKNERAEMFFRLMKMLQIYGDDLYSLRDEHWIVIDSIIRRMHVKGYIINHLAETYLEYLFKVLEVSTSHKLTHELLPLAEENLELMADCNLERHGQCWNILKKKSVFEKRSLNYFIDYVSQKIEDQSLSNKSWHEKEKNIVSQITEAIYDFNERHIKSKKHLDEKALSVSDYPRLMKIVLRLLNNEECKKHAAICKMRNLLKHHDKELFETFVKNDIVKVESDEVASGKALYLLKRDPNTIIMHWREYLSMCKCWSGNKNVIRFIKTVRWHNGIAMKWREECEKGFTNEHSYLGILGILLDGPSFVQIVSPFMPKQTTLPTDGQNARNDYLLTSKIPSVCNLVNPPPPLSIIDHFFEGDYLSDGLIMSTNLCRRTGVSKVISFLTSLISKRVSVKKHAIRLYYMVATIDDSCQLLSSQWQTNTNHSIREILFQKIHELFLNEPTSETYCLLTSSIDSLTEDDTQQLNLLTNFNRVPNEYLEEYLNKTFDTIGKKEGRVADNHISSMLSRISPSICDILDQHFCMRIIKKYLFLRNVLHTALELTINSFILSREELLERRLIFFIEMISEEIRLHWDEPCPKKLHYFAVNQVFHFFIEQLCNRYNSDKLNLRHIELLLGIFENTLEPKMDLTSYLYLICTKQQLLSISAKDFGLRIAREINRLTKEFTPLIIHSMAKVMTEFIDPISKNQPKELLIPFIEGLTEENNVNNYFMAAQLFQVFDCSFHDTDTFRFLLNCEYPIVTCIMRQKMNTNTCYCKKKLP</sequence>
<dbReference type="Proteomes" id="UP000291343">
    <property type="component" value="Unassembled WGS sequence"/>
</dbReference>
<reference evidence="1 2" key="1">
    <citation type="journal article" date="2017" name="Gigascience">
        <title>Genome sequence of the small brown planthopper, Laodelphax striatellus.</title>
        <authorList>
            <person name="Zhu J."/>
            <person name="Jiang F."/>
            <person name="Wang X."/>
            <person name="Yang P."/>
            <person name="Bao Y."/>
            <person name="Zhao W."/>
            <person name="Wang W."/>
            <person name="Lu H."/>
            <person name="Wang Q."/>
            <person name="Cui N."/>
            <person name="Li J."/>
            <person name="Chen X."/>
            <person name="Luo L."/>
            <person name="Yu J."/>
            <person name="Kang L."/>
            <person name="Cui F."/>
        </authorList>
    </citation>
    <scope>NUCLEOTIDE SEQUENCE [LARGE SCALE GENOMIC DNA]</scope>
    <source>
        <strain evidence="1">Lst14</strain>
    </source>
</reference>
<dbReference type="InParanoid" id="A0A482WUH7"/>
<accession>A0A482WUH7</accession>
<dbReference type="AlphaFoldDB" id="A0A482WUH7"/>
<organism evidence="1 2">
    <name type="scientific">Laodelphax striatellus</name>
    <name type="common">Small brown planthopper</name>
    <name type="synonym">Delphax striatella</name>
    <dbReference type="NCBI Taxonomy" id="195883"/>
    <lineage>
        <taxon>Eukaryota</taxon>
        <taxon>Metazoa</taxon>
        <taxon>Ecdysozoa</taxon>
        <taxon>Arthropoda</taxon>
        <taxon>Hexapoda</taxon>
        <taxon>Insecta</taxon>
        <taxon>Pterygota</taxon>
        <taxon>Neoptera</taxon>
        <taxon>Paraneoptera</taxon>
        <taxon>Hemiptera</taxon>
        <taxon>Auchenorrhyncha</taxon>
        <taxon>Fulgoroidea</taxon>
        <taxon>Delphacidae</taxon>
        <taxon>Criomorphinae</taxon>
        <taxon>Laodelphax</taxon>
    </lineage>
</organism>
<protein>
    <submittedName>
        <fullName evidence="1">Uncharacterized protein</fullName>
    </submittedName>
</protein>
<keyword evidence="2" id="KW-1185">Reference proteome</keyword>
<comment type="caution">
    <text evidence="1">The sequence shown here is derived from an EMBL/GenBank/DDBJ whole genome shotgun (WGS) entry which is preliminary data.</text>
</comment>
<gene>
    <name evidence="1" type="ORF">LSTR_LSTR015308</name>
</gene>
<evidence type="ECO:0000313" key="2">
    <source>
        <dbReference type="Proteomes" id="UP000291343"/>
    </source>
</evidence>
<dbReference type="EMBL" id="QKKF02025284">
    <property type="protein sequence ID" value="RZF37118.1"/>
    <property type="molecule type" value="Genomic_DNA"/>
</dbReference>
<dbReference type="OrthoDB" id="6617263at2759"/>